<name>A0A368ZBP1_9HYPH</name>
<dbReference type="InterPro" id="IPR001647">
    <property type="entry name" value="HTH_TetR"/>
</dbReference>
<dbReference type="PANTHER" id="PTHR47506:SF1">
    <property type="entry name" value="HTH-TYPE TRANSCRIPTIONAL REGULATOR YJDC"/>
    <property type="match status" value="1"/>
</dbReference>
<keyword evidence="7" id="KW-1185">Reference proteome</keyword>
<organism evidence="6 7">
    <name type="scientific">Phyllobacterium bourgognense</name>
    <dbReference type="NCBI Taxonomy" id="314236"/>
    <lineage>
        <taxon>Bacteria</taxon>
        <taxon>Pseudomonadati</taxon>
        <taxon>Pseudomonadota</taxon>
        <taxon>Alphaproteobacteria</taxon>
        <taxon>Hyphomicrobiales</taxon>
        <taxon>Phyllobacteriaceae</taxon>
        <taxon>Phyllobacterium</taxon>
    </lineage>
</organism>
<dbReference type="InterPro" id="IPR036271">
    <property type="entry name" value="Tet_transcr_reg_TetR-rel_C_sf"/>
</dbReference>
<comment type="caution">
    <text evidence="6">The sequence shown here is derived from an EMBL/GenBank/DDBJ whole genome shotgun (WGS) entry which is preliminary data.</text>
</comment>
<dbReference type="EMBL" id="QPJM01000001">
    <property type="protein sequence ID" value="RCW87894.1"/>
    <property type="molecule type" value="Genomic_DNA"/>
</dbReference>
<keyword evidence="2 4" id="KW-0238">DNA-binding</keyword>
<dbReference type="InterPro" id="IPR011075">
    <property type="entry name" value="TetR_C"/>
</dbReference>
<evidence type="ECO:0000259" key="5">
    <source>
        <dbReference type="PROSITE" id="PS50977"/>
    </source>
</evidence>
<keyword evidence="1" id="KW-0805">Transcription regulation</keyword>
<protein>
    <submittedName>
        <fullName evidence="6">TetR family transcriptional regulator</fullName>
    </submittedName>
</protein>
<dbReference type="Gene3D" id="1.10.10.60">
    <property type="entry name" value="Homeodomain-like"/>
    <property type="match status" value="1"/>
</dbReference>
<dbReference type="GO" id="GO:0003677">
    <property type="term" value="F:DNA binding"/>
    <property type="evidence" value="ECO:0007669"/>
    <property type="project" value="UniProtKB-UniRule"/>
</dbReference>
<dbReference type="SUPFAM" id="SSF46689">
    <property type="entry name" value="Homeodomain-like"/>
    <property type="match status" value="1"/>
</dbReference>
<gene>
    <name evidence="6" type="ORF">C7476_101663</name>
</gene>
<feature type="domain" description="HTH tetR-type" evidence="5">
    <location>
        <begin position="6"/>
        <end position="66"/>
    </location>
</feature>
<proteinExistence type="predicted"/>
<evidence type="ECO:0000256" key="4">
    <source>
        <dbReference type="PROSITE-ProRule" id="PRU00335"/>
    </source>
</evidence>
<evidence type="ECO:0000313" key="7">
    <source>
        <dbReference type="Proteomes" id="UP000253324"/>
    </source>
</evidence>
<dbReference type="InterPro" id="IPR009057">
    <property type="entry name" value="Homeodomain-like_sf"/>
</dbReference>
<keyword evidence="3" id="KW-0804">Transcription</keyword>
<dbReference type="Pfam" id="PF00440">
    <property type="entry name" value="TetR_N"/>
    <property type="match status" value="1"/>
</dbReference>
<dbReference type="RefSeq" id="WP_114428431.1">
    <property type="nucleotide sequence ID" value="NZ_QPJM01000001.1"/>
</dbReference>
<dbReference type="PANTHER" id="PTHR47506">
    <property type="entry name" value="TRANSCRIPTIONAL REGULATORY PROTEIN"/>
    <property type="match status" value="1"/>
</dbReference>
<dbReference type="Pfam" id="PF16925">
    <property type="entry name" value="TetR_C_13"/>
    <property type="match status" value="1"/>
</dbReference>
<dbReference type="PROSITE" id="PS50977">
    <property type="entry name" value="HTH_TETR_2"/>
    <property type="match status" value="1"/>
</dbReference>
<evidence type="ECO:0000313" key="6">
    <source>
        <dbReference type="EMBL" id="RCW87894.1"/>
    </source>
</evidence>
<dbReference type="SUPFAM" id="SSF48498">
    <property type="entry name" value="Tetracyclin repressor-like, C-terminal domain"/>
    <property type="match status" value="1"/>
</dbReference>
<dbReference type="Proteomes" id="UP000253324">
    <property type="component" value="Unassembled WGS sequence"/>
</dbReference>
<evidence type="ECO:0000256" key="2">
    <source>
        <dbReference type="ARBA" id="ARBA00023125"/>
    </source>
</evidence>
<dbReference type="OrthoDB" id="9795242at2"/>
<accession>A0A368ZBP1</accession>
<dbReference type="AlphaFoldDB" id="A0A368ZBP1"/>
<dbReference type="Gene3D" id="1.10.357.10">
    <property type="entry name" value="Tetracycline Repressor, domain 2"/>
    <property type="match status" value="1"/>
</dbReference>
<sequence>MARTKEFDKEQVLDAAIGVFREHGFDGTSTDMLVRAMRIGRQSLYDTFGDKWKLYCLAVERYSTEETNAHLIMLRNEPRAVDSIRAMVDRVVKTAEQACLGINSICEFGQSRPELTHIYQTADRRLMHATRQRLEEAQAAGDISRTLSSDAMADFLFASVAGIRIAARSGASRKQLKSLGRLALRAIE</sequence>
<reference evidence="6 7" key="1">
    <citation type="submission" date="2018-07" db="EMBL/GenBank/DDBJ databases">
        <title>Genomic Encyclopedia of Type Strains, Phase III (KMG-III): the genomes of soil and plant-associated and newly described type strains.</title>
        <authorList>
            <person name="Whitman W."/>
        </authorList>
    </citation>
    <scope>NUCLEOTIDE SEQUENCE [LARGE SCALE GENOMIC DNA]</scope>
    <source>
        <strain evidence="6 7">31-25a</strain>
    </source>
</reference>
<evidence type="ECO:0000256" key="1">
    <source>
        <dbReference type="ARBA" id="ARBA00023015"/>
    </source>
</evidence>
<feature type="DNA-binding region" description="H-T-H motif" evidence="4">
    <location>
        <begin position="29"/>
        <end position="48"/>
    </location>
</feature>
<evidence type="ECO:0000256" key="3">
    <source>
        <dbReference type="ARBA" id="ARBA00023163"/>
    </source>
</evidence>